<dbReference type="Pfam" id="PF13683">
    <property type="entry name" value="rve_3"/>
    <property type="match status" value="1"/>
</dbReference>
<dbReference type="PANTHER" id="PTHR46889">
    <property type="entry name" value="TRANSPOSASE INSF FOR INSERTION SEQUENCE IS3B-RELATED"/>
    <property type="match status" value="1"/>
</dbReference>
<protein>
    <submittedName>
        <fullName evidence="3">Integrase core domain-containing protein</fullName>
    </submittedName>
</protein>
<gene>
    <name evidence="3" type="ORF">ACFFTL_15705</name>
</gene>
<evidence type="ECO:0000259" key="2">
    <source>
        <dbReference type="PROSITE" id="PS50994"/>
    </source>
</evidence>
<feature type="region of interest" description="Disordered" evidence="1">
    <location>
        <begin position="293"/>
        <end position="320"/>
    </location>
</feature>
<name>A0ABV5R9E8_9ACTN</name>
<dbReference type="Pfam" id="PF13565">
    <property type="entry name" value="HTH_32"/>
    <property type="match status" value="1"/>
</dbReference>
<dbReference type="Proteomes" id="UP001589710">
    <property type="component" value="Unassembled WGS sequence"/>
</dbReference>
<dbReference type="RefSeq" id="WP_345512018.1">
    <property type="nucleotide sequence ID" value="NZ_BAAAXD010000013.1"/>
</dbReference>
<sequence>MPAVLLRRDTVKDAELLVLRHENAVLRRHLSGPVRYEPADRFWLAALSSLIPRRRWSGIFPVTPGTLLAWHRRLIATKWDYSDRRRTGRPPTAAALKKLVLRLAKENPRWGHRRIQGELARLGHPIAPSTVWEILHAAGIGPAPRRTGPSRREFLTTQAEGIIAADFFHVDTVTGRRLYAPAFLEHGTRRLYITGVTAHPTAQWATQQARNLTADLGTRVDSLRFVLRDRDSKYTDSFDAVFEAEDTEVLLSAPRAPRMNARCERVIGTIRREVLDHILIVNEAHARQVLAEYQEPYNTHRPHRSRDQRPPEVREQPAVLHDHVPRRLLRTRVLGGVISEYRYTA</sequence>
<dbReference type="InterPro" id="IPR001584">
    <property type="entry name" value="Integrase_cat-core"/>
</dbReference>
<evidence type="ECO:0000313" key="3">
    <source>
        <dbReference type="EMBL" id="MFB9573721.1"/>
    </source>
</evidence>
<evidence type="ECO:0000256" key="1">
    <source>
        <dbReference type="SAM" id="MobiDB-lite"/>
    </source>
</evidence>
<dbReference type="Gene3D" id="3.30.420.10">
    <property type="entry name" value="Ribonuclease H-like superfamily/Ribonuclease H"/>
    <property type="match status" value="1"/>
</dbReference>
<dbReference type="SUPFAM" id="SSF53098">
    <property type="entry name" value="Ribonuclease H-like"/>
    <property type="match status" value="1"/>
</dbReference>
<evidence type="ECO:0000313" key="4">
    <source>
        <dbReference type="Proteomes" id="UP001589710"/>
    </source>
</evidence>
<dbReference type="EMBL" id="JBHMCG010000066">
    <property type="protein sequence ID" value="MFB9573721.1"/>
    <property type="molecule type" value="Genomic_DNA"/>
</dbReference>
<dbReference type="InterPro" id="IPR009057">
    <property type="entry name" value="Homeodomain-like_sf"/>
</dbReference>
<dbReference type="PANTHER" id="PTHR46889:SF4">
    <property type="entry name" value="TRANSPOSASE INSO FOR INSERTION SEQUENCE ELEMENT IS911B-RELATED"/>
    <property type="match status" value="1"/>
</dbReference>
<dbReference type="InterPro" id="IPR012337">
    <property type="entry name" value="RNaseH-like_sf"/>
</dbReference>
<keyword evidence="4" id="KW-1185">Reference proteome</keyword>
<feature type="compositionally biased region" description="Basic and acidic residues" evidence="1">
    <location>
        <begin position="305"/>
        <end position="320"/>
    </location>
</feature>
<reference evidence="3 4" key="1">
    <citation type="submission" date="2024-09" db="EMBL/GenBank/DDBJ databases">
        <authorList>
            <person name="Sun Q."/>
            <person name="Mori K."/>
        </authorList>
    </citation>
    <scope>NUCLEOTIDE SEQUENCE [LARGE SCALE GENOMIC DNA]</scope>
    <source>
        <strain evidence="3 4">JCM 3331</strain>
    </source>
</reference>
<dbReference type="InterPro" id="IPR050900">
    <property type="entry name" value="Transposase_IS3/IS150/IS904"/>
</dbReference>
<accession>A0ABV5R9E8</accession>
<dbReference type="PROSITE" id="PS50994">
    <property type="entry name" value="INTEGRASE"/>
    <property type="match status" value="1"/>
</dbReference>
<feature type="domain" description="Integrase catalytic" evidence="2">
    <location>
        <begin position="145"/>
        <end position="318"/>
    </location>
</feature>
<organism evidence="3 4">
    <name type="scientific">Streptomyces yanii</name>
    <dbReference type="NCBI Taxonomy" id="78510"/>
    <lineage>
        <taxon>Bacteria</taxon>
        <taxon>Bacillati</taxon>
        <taxon>Actinomycetota</taxon>
        <taxon>Actinomycetes</taxon>
        <taxon>Kitasatosporales</taxon>
        <taxon>Streptomycetaceae</taxon>
        <taxon>Streptomyces</taxon>
    </lineage>
</organism>
<dbReference type="SUPFAM" id="SSF46689">
    <property type="entry name" value="Homeodomain-like"/>
    <property type="match status" value="1"/>
</dbReference>
<dbReference type="InterPro" id="IPR036397">
    <property type="entry name" value="RNaseH_sf"/>
</dbReference>
<proteinExistence type="predicted"/>
<comment type="caution">
    <text evidence="3">The sequence shown here is derived from an EMBL/GenBank/DDBJ whole genome shotgun (WGS) entry which is preliminary data.</text>
</comment>